<organism evidence="1 2">
    <name type="scientific">Tagetes erecta</name>
    <name type="common">African marigold</name>
    <dbReference type="NCBI Taxonomy" id="13708"/>
    <lineage>
        <taxon>Eukaryota</taxon>
        <taxon>Viridiplantae</taxon>
        <taxon>Streptophyta</taxon>
        <taxon>Embryophyta</taxon>
        <taxon>Tracheophyta</taxon>
        <taxon>Spermatophyta</taxon>
        <taxon>Magnoliopsida</taxon>
        <taxon>eudicotyledons</taxon>
        <taxon>Gunneridae</taxon>
        <taxon>Pentapetalae</taxon>
        <taxon>asterids</taxon>
        <taxon>campanulids</taxon>
        <taxon>Asterales</taxon>
        <taxon>Asteraceae</taxon>
        <taxon>Asteroideae</taxon>
        <taxon>Heliantheae alliance</taxon>
        <taxon>Tageteae</taxon>
        <taxon>Tagetes</taxon>
    </lineage>
</organism>
<evidence type="ECO:0000313" key="2">
    <source>
        <dbReference type="Proteomes" id="UP001229421"/>
    </source>
</evidence>
<gene>
    <name evidence="1" type="ORF">QVD17_02574</name>
</gene>
<accession>A0AAD8LCQ9</accession>
<reference evidence="1" key="1">
    <citation type="journal article" date="2023" name="bioRxiv">
        <title>Improved chromosome-level genome assembly for marigold (Tagetes erecta).</title>
        <authorList>
            <person name="Jiang F."/>
            <person name="Yuan L."/>
            <person name="Wang S."/>
            <person name="Wang H."/>
            <person name="Xu D."/>
            <person name="Wang A."/>
            <person name="Fan W."/>
        </authorList>
    </citation>
    <scope>NUCLEOTIDE SEQUENCE</scope>
    <source>
        <strain evidence="1">WSJ</strain>
        <tissue evidence="1">Leaf</tissue>
    </source>
</reference>
<proteinExistence type="predicted"/>
<dbReference type="EMBL" id="JAUHHV010000001">
    <property type="protein sequence ID" value="KAK1436791.1"/>
    <property type="molecule type" value="Genomic_DNA"/>
</dbReference>
<evidence type="ECO:0000313" key="1">
    <source>
        <dbReference type="EMBL" id="KAK1436791.1"/>
    </source>
</evidence>
<dbReference type="AlphaFoldDB" id="A0AAD8LCQ9"/>
<comment type="caution">
    <text evidence="1">The sequence shown here is derived from an EMBL/GenBank/DDBJ whole genome shotgun (WGS) entry which is preliminary data.</text>
</comment>
<name>A0AAD8LCQ9_TARER</name>
<protein>
    <submittedName>
        <fullName evidence="1">Uncharacterized protein</fullName>
    </submittedName>
</protein>
<keyword evidence="2" id="KW-1185">Reference proteome</keyword>
<dbReference type="Proteomes" id="UP001229421">
    <property type="component" value="Unassembled WGS sequence"/>
</dbReference>
<sequence>MLAPKLRDTSIVNLRLSISHCFRLSCIPCRLVPAQELANDGDVAPTLAREETYPLHRRRRFFISGRVNLFQLSE</sequence>